<dbReference type="InterPro" id="IPR041664">
    <property type="entry name" value="AAA_16"/>
</dbReference>
<dbReference type="SMART" id="SM00382">
    <property type="entry name" value="AAA"/>
    <property type="match status" value="1"/>
</dbReference>
<dbReference type="SUPFAM" id="SSF52540">
    <property type="entry name" value="P-loop containing nucleoside triphosphate hydrolases"/>
    <property type="match status" value="1"/>
</dbReference>
<dbReference type="Gene3D" id="3.40.50.300">
    <property type="entry name" value="P-loop containing nucleotide triphosphate hydrolases"/>
    <property type="match status" value="1"/>
</dbReference>
<dbReference type="PANTHER" id="PTHR10763:SF26">
    <property type="entry name" value="CELL DIVISION CONTROL PROTEIN 6 HOMOLOG"/>
    <property type="match status" value="1"/>
</dbReference>
<name>A0A5E4LPT4_9ARCH</name>
<keyword evidence="2" id="KW-0547">Nucleotide-binding</keyword>
<comment type="caution">
    <text evidence="5">The sequence shown here is derived from an EMBL/GenBank/DDBJ whole genome shotgun (WGS) entry which is preliminary data.</text>
</comment>
<keyword evidence="3" id="KW-0067">ATP-binding</keyword>
<keyword evidence="1" id="KW-0235">DNA replication</keyword>
<accession>A0A5E4LPT4</accession>
<dbReference type="Gene3D" id="1.10.8.60">
    <property type="match status" value="1"/>
</dbReference>
<dbReference type="CDD" id="cd00009">
    <property type="entry name" value="AAA"/>
    <property type="match status" value="1"/>
</dbReference>
<protein>
    <submittedName>
        <fullName evidence="5">ORC1-type DNA replication protein 1</fullName>
    </submittedName>
</protein>
<proteinExistence type="predicted"/>
<evidence type="ECO:0000259" key="4">
    <source>
        <dbReference type="SMART" id="SM00382"/>
    </source>
</evidence>
<dbReference type="GO" id="GO:0005524">
    <property type="term" value="F:ATP binding"/>
    <property type="evidence" value="ECO:0007669"/>
    <property type="project" value="UniProtKB-KW"/>
</dbReference>
<dbReference type="PANTHER" id="PTHR10763">
    <property type="entry name" value="CELL DIVISION CONTROL PROTEIN 6-RELATED"/>
    <property type="match status" value="1"/>
</dbReference>
<dbReference type="InterPro" id="IPR027417">
    <property type="entry name" value="P-loop_NTPase"/>
</dbReference>
<dbReference type="EMBL" id="CABMJJ010000006">
    <property type="protein sequence ID" value="VVC03118.1"/>
    <property type="molecule type" value="Genomic_DNA"/>
</dbReference>
<evidence type="ECO:0000256" key="2">
    <source>
        <dbReference type="ARBA" id="ARBA00022741"/>
    </source>
</evidence>
<gene>
    <name evidence="5" type="primary">orc1</name>
    <name evidence="5" type="ORF">LFW2832_00188</name>
</gene>
<dbReference type="GO" id="GO:0006260">
    <property type="term" value="P:DNA replication"/>
    <property type="evidence" value="ECO:0007669"/>
    <property type="project" value="UniProtKB-KW"/>
</dbReference>
<feature type="domain" description="AAA+ ATPase" evidence="4">
    <location>
        <begin position="52"/>
        <end position="198"/>
    </location>
</feature>
<dbReference type="Pfam" id="PF22703">
    <property type="entry name" value="Cdc6_lid"/>
    <property type="match status" value="1"/>
</dbReference>
<dbReference type="Pfam" id="PF13191">
    <property type="entry name" value="AAA_16"/>
    <property type="match status" value="1"/>
</dbReference>
<evidence type="ECO:0000313" key="6">
    <source>
        <dbReference type="Proteomes" id="UP000789941"/>
    </source>
</evidence>
<organism evidence="5 6">
    <name type="scientific">Candidatus Bilamarchaeum dharawalense</name>
    <dbReference type="NCBI Taxonomy" id="2885759"/>
    <lineage>
        <taxon>Archaea</taxon>
        <taxon>Candidatus Micrarchaeota</taxon>
        <taxon>Candidatus Micrarchaeia</taxon>
        <taxon>Candidatus Anstonellales</taxon>
        <taxon>Candidatus Bilamarchaeaceae</taxon>
        <taxon>Candidatus Bilamarchaeum</taxon>
    </lineage>
</organism>
<dbReference type="Proteomes" id="UP000789941">
    <property type="component" value="Unassembled WGS sequence"/>
</dbReference>
<dbReference type="InterPro" id="IPR050311">
    <property type="entry name" value="ORC1/CDC6"/>
</dbReference>
<dbReference type="AlphaFoldDB" id="A0A5E4LPT4"/>
<reference evidence="5 6" key="1">
    <citation type="submission" date="2019-08" db="EMBL/GenBank/DDBJ databases">
        <authorList>
            <person name="Vazquez-Campos X."/>
        </authorList>
    </citation>
    <scope>NUCLEOTIDE SEQUENCE [LARGE SCALE GENOMIC DNA]</scope>
    <source>
        <strain evidence="5">LFW-283_2</strain>
    </source>
</reference>
<dbReference type="InterPro" id="IPR055237">
    <property type="entry name" value="Cdc6_lid"/>
</dbReference>
<evidence type="ECO:0000256" key="3">
    <source>
        <dbReference type="ARBA" id="ARBA00022840"/>
    </source>
</evidence>
<evidence type="ECO:0000313" key="5">
    <source>
        <dbReference type="EMBL" id="VVC03118.1"/>
    </source>
</evidence>
<sequence>MEANHFQSFRLTSRIIKDEYALLPQFTENKIFCRSEEIKLIEGLRPITEGKPAENIFVHGPTGSGKTTLVEHVLNDLKINSKAVVVLTNGWDQSSSMSVYTKTAEALGEIFFRRGISTEEAFERIVKRMEKTKIPVLIVLEDVEGLVLDGEDTKLFHNISRLRNKKVQFCIICISDDRTILSNLVPKIRDNLRFVSIEIKKLSHDQLLQILNNKAEKGLVPGSYSKSVLEKIASKEAENSGNANIAVEVLRRAAKTAESNGTDCITVEDVEEVCYEFDCYNLNVPREEKIITNILRTGGKTYSEFFWLFSKQLARTSKRVRVYLENMERKDLVEIKKVQRGKRIIFEYIKLK</sequence>
<dbReference type="InterPro" id="IPR003593">
    <property type="entry name" value="AAA+_ATPase"/>
</dbReference>
<evidence type="ECO:0000256" key="1">
    <source>
        <dbReference type="ARBA" id="ARBA00022705"/>
    </source>
</evidence>